<dbReference type="Proteomes" id="UP001239213">
    <property type="component" value="Unassembled WGS sequence"/>
</dbReference>
<dbReference type="AlphaFoldDB" id="A0AAI9V9T9"/>
<sequence>YSTPSCQWLGPKSAIQSAYIRLPVCNQSAPIRQYVDAGGDEDVVCPGQIRTQRHHRERGLLHACPVPFSHHHHHRTSSLSLSPFKFQPVRLVHPIARPFDRDTTLRLGLPCVATLSLA</sequence>
<keyword evidence="2" id="KW-1185">Reference proteome</keyword>
<organism evidence="1 2">
    <name type="scientific">Colletotrichum cuscutae</name>
    <dbReference type="NCBI Taxonomy" id="1209917"/>
    <lineage>
        <taxon>Eukaryota</taxon>
        <taxon>Fungi</taxon>
        <taxon>Dikarya</taxon>
        <taxon>Ascomycota</taxon>
        <taxon>Pezizomycotina</taxon>
        <taxon>Sordariomycetes</taxon>
        <taxon>Hypocreomycetidae</taxon>
        <taxon>Glomerellales</taxon>
        <taxon>Glomerellaceae</taxon>
        <taxon>Colletotrichum</taxon>
        <taxon>Colletotrichum acutatum species complex</taxon>
    </lineage>
</organism>
<feature type="non-terminal residue" evidence="1">
    <location>
        <position position="1"/>
    </location>
</feature>
<evidence type="ECO:0000313" key="1">
    <source>
        <dbReference type="EMBL" id="KAK1472764.1"/>
    </source>
</evidence>
<protein>
    <submittedName>
        <fullName evidence="1">Uncharacterized protein</fullName>
    </submittedName>
</protein>
<gene>
    <name evidence="1" type="ORF">CCUS01_17289</name>
</gene>
<accession>A0AAI9V9T9</accession>
<comment type="caution">
    <text evidence="1">The sequence shown here is derived from an EMBL/GenBank/DDBJ whole genome shotgun (WGS) entry which is preliminary data.</text>
</comment>
<reference evidence="1" key="1">
    <citation type="submission" date="2016-11" db="EMBL/GenBank/DDBJ databases">
        <title>The genome sequence of Colletotrichum cuscutae.</title>
        <authorList>
            <person name="Baroncelli R."/>
        </authorList>
    </citation>
    <scope>NUCLEOTIDE SEQUENCE</scope>
    <source>
        <strain evidence="1">IMI 304802</strain>
    </source>
</reference>
<evidence type="ECO:0000313" key="2">
    <source>
        <dbReference type="Proteomes" id="UP001239213"/>
    </source>
</evidence>
<name>A0AAI9V9T9_9PEZI</name>
<proteinExistence type="predicted"/>
<dbReference type="EMBL" id="MPDP01000183">
    <property type="protein sequence ID" value="KAK1472764.1"/>
    <property type="molecule type" value="Genomic_DNA"/>
</dbReference>